<gene>
    <name evidence="1" type="primary">hxsD</name>
    <name evidence="1" type="ORF">CGS49_02685</name>
</gene>
<reference evidence="1 2" key="1">
    <citation type="journal article" date="2017" name="Front. Microbiol.">
        <title>New Insights into the Diversity of the Genus Faecalibacterium.</title>
        <authorList>
            <person name="Benevides L."/>
            <person name="Burman S."/>
            <person name="Martin R."/>
            <person name="Robert V."/>
            <person name="Thomas M."/>
            <person name="Miquel S."/>
            <person name="Chain F."/>
            <person name="Sokol H."/>
            <person name="Bermudez-Humaran L.G."/>
            <person name="Morrison M."/>
            <person name="Langella P."/>
            <person name="Azevedo V.A."/>
            <person name="Chatel J.M."/>
            <person name="Soares S."/>
        </authorList>
    </citation>
    <scope>NUCLEOTIDE SEQUENCE [LARGE SCALE GENOMIC DNA]</scope>
    <source>
        <strain evidence="2">CNCM I-4541</strain>
    </source>
</reference>
<proteinExistence type="predicted"/>
<evidence type="ECO:0000313" key="1">
    <source>
        <dbReference type="EMBL" id="PDX61972.1"/>
    </source>
</evidence>
<keyword evidence="2" id="KW-1185">Reference proteome</keyword>
<evidence type="ECO:0000313" key="2">
    <source>
        <dbReference type="Proteomes" id="UP000220959"/>
    </source>
</evidence>
<accession>A0ACC9D1P6</accession>
<sequence length="124" mass="13942">MRIRYDKTLYSKEALLKAAYHFTDKAYVYLGVEGGCFFVDFTAKDGTPFEKEKLGNAFKNELLAQMIHQTVSKETTVLRELLVARALSSTMVDEGASSDVAESPMTEDALDELDAIAKDWFDEK</sequence>
<comment type="caution">
    <text evidence="1">The sequence shown here is derived from an EMBL/GenBank/DDBJ whole genome shotgun (WGS) entry which is preliminary data.</text>
</comment>
<name>A0ACC9D1P6_9FIRM</name>
<protein>
    <submittedName>
        <fullName evidence="1">His-Xaa-Ser system protein HxsD</fullName>
    </submittedName>
</protein>
<dbReference type="Proteomes" id="UP000220959">
    <property type="component" value="Unassembled WGS sequence"/>
</dbReference>
<dbReference type="EMBL" id="NMTR01000006">
    <property type="protein sequence ID" value="PDX61972.1"/>
    <property type="molecule type" value="Genomic_DNA"/>
</dbReference>
<organism evidence="1 2">
    <name type="scientific">Faecalibacterium langellae</name>
    <dbReference type="NCBI Taxonomy" id="3435293"/>
    <lineage>
        <taxon>Bacteria</taxon>
        <taxon>Bacillati</taxon>
        <taxon>Bacillota</taxon>
        <taxon>Clostridia</taxon>
        <taxon>Eubacteriales</taxon>
        <taxon>Oscillospiraceae</taxon>
        <taxon>Faecalibacterium</taxon>
    </lineage>
</organism>